<dbReference type="GO" id="GO:0003677">
    <property type="term" value="F:DNA binding"/>
    <property type="evidence" value="ECO:0007669"/>
    <property type="project" value="UniProtKB-UniRule"/>
</dbReference>
<gene>
    <name evidence="6" type="ORF">GQ43DRAFT_383250</name>
</gene>
<dbReference type="OrthoDB" id="1919336at2759"/>
<evidence type="ECO:0000313" key="7">
    <source>
        <dbReference type="Proteomes" id="UP000799536"/>
    </source>
</evidence>
<dbReference type="CDD" id="cd09487">
    <property type="entry name" value="SAM_superfamily"/>
    <property type="match status" value="1"/>
</dbReference>
<dbReference type="CDD" id="cd12148">
    <property type="entry name" value="fungal_TF_MHR"/>
    <property type="match status" value="1"/>
</dbReference>
<dbReference type="SUPFAM" id="SSF47095">
    <property type="entry name" value="HMG-box"/>
    <property type="match status" value="1"/>
</dbReference>
<evidence type="ECO:0000256" key="2">
    <source>
        <dbReference type="ARBA" id="ARBA00023242"/>
    </source>
</evidence>
<dbReference type="GO" id="GO:0005634">
    <property type="term" value="C:nucleus"/>
    <property type="evidence" value="ECO:0007669"/>
    <property type="project" value="UniProtKB-UniRule"/>
</dbReference>
<dbReference type="Proteomes" id="UP000799536">
    <property type="component" value="Unassembled WGS sequence"/>
</dbReference>
<feature type="compositionally biased region" description="Low complexity" evidence="4">
    <location>
        <begin position="238"/>
        <end position="247"/>
    </location>
</feature>
<dbReference type="InterPro" id="IPR051965">
    <property type="entry name" value="ChromReg_NeuronalGeneExpr"/>
</dbReference>
<dbReference type="PANTHER" id="PTHR46040:SF3">
    <property type="entry name" value="HIGH MOBILITY GROUP PROTEIN 2"/>
    <property type="match status" value="1"/>
</dbReference>
<dbReference type="SMART" id="SM00454">
    <property type="entry name" value="SAM"/>
    <property type="match status" value="1"/>
</dbReference>
<dbReference type="InterPro" id="IPR036910">
    <property type="entry name" value="HMG_box_dom_sf"/>
</dbReference>
<feature type="compositionally biased region" description="Polar residues" evidence="4">
    <location>
        <begin position="97"/>
        <end position="107"/>
    </location>
</feature>
<dbReference type="EMBL" id="ML994383">
    <property type="protein sequence ID" value="KAF2196467.1"/>
    <property type="molecule type" value="Genomic_DNA"/>
</dbReference>
<accession>A0A9P4JGW3</accession>
<feature type="domain" description="HMG box" evidence="5">
    <location>
        <begin position="128"/>
        <end position="194"/>
    </location>
</feature>
<dbReference type="Pfam" id="PF00505">
    <property type="entry name" value="HMG_box"/>
    <property type="match status" value="1"/>
</dbReference>
<feature type="region of interest" description="Disordered" evidence="4">
    <location>
        <begin position="97"/>
        <end position="132"/>
    </location>
</feature>
<dbReference type="AlphaFoldDB" id="A0A9P4JGW3"/>
<keyword evidence="2 3" id="KW-0539">Nucleus</keyword>
<organism evidence="6 7">
    <name type="scientific">Delitschia confertaspora ATCC 74209</name>
    <dbReference type="NCBI Taxonomy" id="1513339"/>
    <lineage>
        <taxon>Eukaryota</taxon>
        <taxon>Fungi</taxon>
        <taxon>Dikarya</taxon>
        <taxon>Ascomycota</taxon>
        <taxon>Pezizomycotina</taxon>
        <taxon>Dothideomycetes</taxon>
        <taxon>Pleosporomycetidae</taxon>
        <taxon>Pleosporales</taxon>
        <taxon>Delitschiaceae</taxon>
        <taxon>Delitschia</taxon>
    </lineage>
</organism>
<feature type="region of interest" description="Disordered" evidence="4">
    <location>
        <begin position="216"/>
        <end position="247"/>
    </location>
</feature>
<dbReference type="GO" id="GO:0010468">
    <property type="term" value="P:regulation of gene expression"/>
    <property type="evidence" value="ECO:0007669"/>
    <property type="project" value="TreeGrafter"/>
</dbReference>
<evidence type="ECO:0000313" key="6">
    <source>
        <dbReference type="EMBL" id="KAF2196467.1"/>
    </source>
</evidence>
<dbReference type="SMART" id="SM00398">
    <property type="entry name" value="HMG"/>
    <property type="match status" value="1"/>
</dbReference>
<dbReference type="Gene3D" id="1.10.30.10">
    <property type="entry name" value="High mobility group box domain"/>
    <property type="match status" value="1"/>
</dbReference>
<dbReference type="SUPFAM" id="SSF47769">
    <property type="entry name" value="SAM/Pointed domain"/>
    <property type="match status" value="1"/>
</dbReference>
<reference evidence="6" key="1">
    <citation type="journal article" date="2020" name="Stud. Mycol.">
        <title>101 Dothideomycetes genomes: a test case for predicting lifestyles and emergence of pathogens.</title>
        <authorList>
            <person name="Haridas S."/>
            <person name="Albert R."/>
            <person name="Binder M."/>
            <person name="Bloem J."/>
            <person name="Labutti K."/>
            <person name="Salamov A."/>
            <person name="Andreopoulos B."/>
            <person name="Baker S."/>
            <person name="Barry K."/>
            <person name="Bills G."/>
            <person name="Bluhm B."/>
            <person name="Cannon C."/>
            <person name="Castanera R."/>
            <person name="Culley D."/>
            <person name="Daum C."/>
            <person name="Ezra D."/>
            <person name="Gonzalez J."/>
            <person name="Henrissat B."/>
            <person name="Kuo A."/>
            <person name="Liang C."/>
            <person name="Lipzen A."/>
            <person name="Lutzoni F."/>
            <person name="Magnuson J."/>
            <person name="Mondo S."/>
            <person name="Nolan M."/>
            <person name="Ohm R."/>
            <person name="Pangilinan J."/>
            <person name="Park H.-J."/>
            <person name="Ramirez L."/>
            <person name="Alfaro M."/>
            <person name="Sun H."/>
            <person name="Tritt A."/>
            <person name="Yoshinaga Y."/>
            <person name="Zwiers L.-H."/>
            <person name="Turgeon B."/>
            <person name="Goodwin S."/>
            <person name="Spatafora J."/>
            <person name="Crous P."/>
            <person name="Grigoriev I."/>
        </authorList>
    </citation>
    <scope>NUCLEOTIDE SEQUENCE</scope>
    <source>
        <strain evidence="6">ATCC 74209</strain>
    </source>
</reference>
<evidence type="ECO:0000256" key="4">
    <source>
        <dbReference type="SAM" id="MobiDB-lite"/>
    </source>
</evidence>
<dbReference type="InterPro" id="IPR001660">
    <property type="entry name" value="SAM"/>
</dbReference>
<keyword evidence="7" id="KW-1185">Reference proteome</keyword>
<dbReference type="PANTHER" id="PTHR46040">
    <property type="entry name" value="HIGH MOBILITY GROUP PROTEIN 2"/>
    <property type="match status" value="1"/>
</dbReference>
<dbReference type="PROSITE" id="PS50118">
    <property type="entry name" value="HMG_BOX_2"/>
    <property type="match status" value="1"/>
</dbReference>
<protein>
    <recommendedName>
        <fullName evidence="5">HMG box domain-containing protein</fullName>
    </recommendedName>
</protein>
<sequence length="775" mass="87555">MTSSTAPPVSQGPTMYTLSKILTRLGLERYLDTLVENGFSTWETVLDITEEDLTRLNFKLGHRRTLQREIATYRGLPPTYSLEGDITLNSISSASASVQEALSSQDGDPSGREKRRYRRHPRPDQNAPKKPKTAYVNFADHLRTDPIIASLSFVDIAKEVGRRWQNLPAEDKRIWESQAARATQEYEAQMDEYKKTDLYRQYQVYLGEFKVQQAQPKHSKHTVSASGPGVQRQASMESRSVSDSPVPVGSSVGTEAELCHNALTLAFSELVSLRGEIVSKSIQLYNEKNLPPEDLTRRAMYAFIRGTGSFLYIWTYSQADEILDRIYQSEKAVDSVTLAECFIVAGMGAYYDDDDDDDDDAFTDHIRNALYASGTLQFDEKSARVDYPRTMRLLLSMSFYALLKKHTSARYLVAAGLQVARWKCPTQQQSLLRNDTEGWRKVYRSLVFMDCWLSYTLGYISDVSARDIAYACAPYADSTTLEEAIHALTSKIGLISAEIARAMVSPDLTTRETITPLKRKLETWRNEVPDMLQISTLMVSDTPHLTLYQRRSMLLVHTLYFSALMLLYRPLLLAAAEAQFSADGNTRSPDFLFDEVRNFKSECFDAAQQVAQVLSLISFGGTLTKRCWMIIHSAFSASIVLLFHAMTVLLEGSPKAADEDLKYTSGCLEILEKCSSEEAVAATYFRMLRPLYEFIRDTHQRSMAKVKASIFSLVLPTDDTPLSPPVPVTKEEMRPIAGELCSLITDPFGRAQIVRDGMTRRILNEDGSRTVFWWR</sequence>
<evidence type="ECO:0000259" key="5">
    <source>
        <dbReference type="PROSITE" id="PS50118"/>
    </source>
</evidence>
<dbReference type="InterPro" id="IPR009071">
    <property type="entry name" value="HMG_box_dom"/>
</dbReference>
<keyword evidence="1 3" id="KW-0238">DNA-binding</keyword>
<dbReference type="InterPro" id="IPR013761">
    <property type="entry name" value="SAM/pointed_sf"/>
</dbReference>
<comment type="caution">
    <text evidence="6">The sequence shown here is derived from an EMBL/GenBank/DDBJ whole genome shotgun (WGS) entry which is preliminary data.</text>
</comment>
<name>A0A9P4JGW3_9PLEO</name>
<dbReference type="Gene3D" id="1.10.150.50">
    <property type="entry name" value="Transcription Factor, Ets-1"/>
    <property type="match status" value="1"/>
</dbReference>
<feature type="DNA-binding region" description="HMG box" evidence="3">
    <location>
        <begin position="128"/>
        <end position="194"/>
    </location>
</feature>
<dbReference type="Pfam" id="PF00536">
    <property type="entry name" value="SAM_1"/>
    <property type="match status" value="1"/>
</dbReference>
<evidence type="ECO:0000256" key="3">
    <source>
        <dbReference type="PROSITE-ProRule" id="PRU00267"/>
    </source>
</evidence>
<proteinExistence type="predicted"/>
<evidence type="ECO:0000256" key="1">
    <source>
        <dbReference type="ARBA" id="ARBA00023125"/>
    </source>
</evidence>